<evidence type="ECO:0000259" key="7">
    <source>
        <dbReference type="SMART" id="SM00905"/>
    </source>
</evidence>
<evidence type="ECO:0000313" key="9">
    <source>
        <dbReference type="Proteomes" id="UP000260943"/>
    </source>
</evidence>
<keyword evidence="4 6" id="KW-0289">Folate biosynthesis</keyword>
<dbReference type="InterPro" id="IPR006157">
    <property type="entry name" value="FolB_dom"/>
</dbReference>
<dbReference type="PANTHER" id="PTHR42844:SF1">
    <property type="entry name" value="DIHYDRONEOPTERIN ALDOLASE 1-RELATED"/>
    <property type="match status" value="1"/>
</dbReference>
<evidence type="ECO:0000256" key="3">
    <source>
        <dbReference type="ARBA" id="ARBA00005708"/>
    </source>
</evidence>
<dbReference type="InterPro" id="IPR043133">
    <property type="entry name" value="GTP-CH-I_C/QueF"/>
</dbReference>
<dbReference type="RefSeq" id="WP_117678989.1">
    <property type="nucleotide sequence ID" value="NZ_QSRJ01000002.1"/>
</dbReference>
<reference evidence="8 9" key="1">
    <citation type="submission" date="2018-08" db="EMBL/GenBank/DDBJ databases">
        <title>A genome reference for cultivated species of the human gut microbiota.</title>
        <authorList>
            <person name="Zou Y."/>
            <person name="Xue W."/>
            <person name="Luo G."/>
        </authorList>
    </citation>
    <scope>NUCLEOTIDE SEQUENCE [LARGE SCALE GENOMIC DNA]</scope>
    <source>
        <strain evidence="8 9">TF08-14</strain>
    </source>
</reference>
<dbReference type="InterPro" id="IPR006156">
    <property type="entry name" value="Dihydroneopterin_aldolase"/>
</dbReference>
<keyword evidence="5 6" id="KW-0456">Lyase</keyword>
<dbReference type="SUPFAM" id="SSF55620">
    <property type="entry name" value="Tetrahydrobiopterin biosynthesis enzymes-like"/>
    <property type="match status" value="1"/>
</dbReference>
<evidence type="ECO:0000256" key="1">
    <source>
        <dbReference type="ARBA" id="ARBA00001353"/>
    </source>
</evidence>
<evidence type="ECO:0000256" key="2">
    <source>
        <dbReference type="ARBA" id="ARBA00005013"/>
    </source>
</evidence>
<dbReference type="EMBL" id="QSRJ01000002">
    <property type="protein sequence ID" value="RGL11639.1"/>
    <property type="molecule type" value="Genomic_DNA"/>
</dbReference>
<gene>
    <name evidence="8" type="primary">folB</name>
    <name evidence="8" type="ORF">DXC81_02305</name>
</gene>
<comment type="caution">
    <text evidence="8">The sequence shown here is derived from an EMBL/GenBank/DDBJ whole genome shotgun (WGS) entry which is preliminary data.</text>
</comment>
<comment type="similarity">
    <text evidence="3 6">Belongs to the DHNA family.</text>
</comment>
<dbReference type="Pfam" id="PF02152">
    <property type="entry name" value="FolB"/>
    <property type="match status" value="1"/>
</dbReference>
<dbReference type="NCBIfam" id="TIGR00525">
    <property type="entry name" value="folB"/>
    <property type="match status" value="1"/>
</dbReference>
<feature type="domain" description="Dihydroneopterin aldolase/epimerase" evidence="7">
    <location>
        <begin position="46"/>
        <end position="159"/>
    </location>
</feature>
<dbReference type="AlphaFoldDB" id="A0A3E4QWL4"/>
<dbReference type="CDD" id="cd00534">
    <property type="entry name" value="DHNA_DHNTPE"/>
    <property type="match status" value="1"/>
</dbReference>
<proteinExistence type="inferred from homology"/>
<evidence type="ECO:0000256" key="6">
    <source>
        <dbReference type="RuleBase" id="RU362079"/>
    </source>
</evidence>
<comment type="pathway">
    <text evidence="2 6">Cofactor biosynthesis; tetrahydrofolate biosynthesis; 2-amino-4-hydroxy-6-hydroxymethyl-7,8-dihydropteridine diphosphate from 7,8-dihydroneopterin triphosphate: step 3/4.</text>
</comment>
<name>A0A3E4QWL4_9ACTN</name>
<dbReference type="UniPathway" id="UPA00077">
    <property type="reaction ID" value="UER00154"/>
</dbReference>
<dbReference type="Gene3D" id="3.30.1130.10">
    <property type="match status" value="1"/>
</dbReference>
<comment type="catalytic activity">
    <reaction evidence="1 6">
        <text>7,8-dihydroneopterin = 6-hydroxymethyl-7,8-dihydropterin + glycolaldehyde</text>
        <dbReference type="Rhea" id="RHEA:10540"/>
        <dbReference type="ChEBI" id="CHEBI:17001"/>
        <dbReference type="ChEBI" id="CHEBI:17071"/>
        <dbReference type="ChEBI" id="CHEBI:44841"/>
        <dbReference type="EC" id="4.1.2.25"/>
    </reaction>
</comment>
<dbReference type="GO" id="GO:0046656">
    <property type="term" value="P:folic acid biosynthetic process"/>
    <property type="evidence" value="ECO:0007669"/>
    <property type="project" value="UniProtKB-UniRule"/>
</dbReference>
<dbReference type="Proteomes" id="UP000260943">
    <property type="component" value="Unassembled WGS sequence"/>
</dbReference>
<evidence type="ECO:0000313" key="8">
    <source>
        <dbReference type="EMBL" id="RGL11639.1"/>
    </source>
</evidence>
<dbReference type="EC" id="4.1.2.25" evidence="6"/>
<sequence length="161" mass="17850">MSEKKLTESIEDDRGVLARRDGSGLPARRGALAHVSAEQIALADKIFIDGLEVFANHGVYEEENKLGQKFVVSATLYCDTRCAGRTDDLDASIDYGAVCHDIDGFLRDHTFKLVERMAESLAEHLLDGYAQLLGVRLRIEKPWAPVGLPLRSVGVEIERLR</sequence>
<dbReference type="SMART" id="SM00905">
    <property type="entry name" value="FolB"/>
    <property type="match status" value="1"/>
</dbReference>
<evidence type="ECO:0000256" key="5">
    <source>
        <dbReference type="ARBA" id="ARBA00023239"/>
    </source>
</evidence>
<dbReference type="GO" id="GO:0004150">
    <property type="term" value="F:dihydroneopterin aldolase activity"/>
    <property type="evidence" value="ECO:0007669"/>
    <property type="project" value="UniProtKB-UniRule"/>
</dbReference>
<dbReference type="NCBIfam" id="TIGR00526">
    <property type="entry name" value="folB_dom"/>
    <property type="match status" value="1"/>
</dbReference>
<dbReference type="GO" id="GO:0046654">
    <property type="term" value="P:tetrahydrofolate biosynthetic process"/>
    <property type="evidence" value="ECO:0007669"/>
    <property type="project" value="UniProtKB-UniRule"/>
</dbReference>
<organism evidence="8 9">
    <name type="scientific">Collinsella tanakaei</name>
    <dbReference type="NCBI Taxonomy" id="626935"/>
    <lineage>
        <taxon>Bacteria</taxon>
        <taxon>Bacillati</taxon>
        <taxon>Actinomycetota</taxon>
        <taxon>Coriobacteriia</taxon>
        <taxon>Coriobacteriales</taxon>
        <taxon>Coriobacteriaceae</taxon>
        <taxon>Collinsella</taxon>
    </lineage>
</organism>
<protein>
    <recommendedName>
        <fullName evidence="6">7,8-dihydroneopterin aldolase</fullName>
        <ecNumber evidence="6">4.1.2.25</ecNumber>
    </recommendedName>
</protein>
<comment type="function">
    <text evidence="6">Catalyzes the conversion of 7,8-dihydroneopterin to 6-hydroxymethyl-7,8-dihydropterin.</text>
</comment>
<dbReference type="GO" id="GO:0005737">
    <property type="term" value="C:cytoplasm"/>
    <property type="evidence" value="ECO:0007669"/>
    <property type="project" value="TreeGrafter"/>
</dbReference>
<evidence type="ECO:0000256" key="4">
    <source>
        <dbReference type="ARBA" id="ARBA00022909"/>
    </source>
</evidence>
<accession>A0A3E4QWL4</accession>
<dbReference type="PANTHER" id="PTHR42844">
    <property type="entry name" value="DIHYDRONEOPTERIN ALDOLASE 1-RELATED"/>
    <property type="match status" value="1"/>
</dbReference>